<accession>J9PUC1</accession>
<keyword evidence="2" id="KW-1185">Reference proteome</keyword>
<proteinExistence type="predicted"/>
<gene>
    <name evidence="1" type="ORF">BCD7_0005</name>
</gene>
<dbReference type="GeneID" id="14011524"/>
<reference evidence="1 2" key="1">
    <citation type="submission" date="2011-09" db="EMBL/GenBank/DDBJ databases">
        <title>Complete Genome Sequence of Bacillus cereus Bacteriophage BCD7.</title>
        <authorList>
            <person name="Lee J.-H."/>
            <person name="Shin H."/>
            <person name="Son B."/>
            <person name="Ryu S."/>
        </authorList>
    </citation>
    <scope>NUCLEOTIDE SEQUENCE [LARGE SCALE GENOMIC DNA]</scope>
</reference>
<dbReference type="EMBL" id="JN712910">
    <property type="protein sequence ID" value="AEZ50452.1"/>
    <property type="molecule type" value="Genomic_DNA"/>
</dbReference>
<organism evidence="1 2">
    <name type="scientific">Bacillus phage BCD7</name>
    <dbReference type="NCBI Taxonomy" id="1136534"/>
    <lineage>
        <taxon>Viruses</taxon>
        <taxon>Duplodnaviria</taxon>
        <taxon>Heunggongvirae</taxon>
        <taxon>Uroviricota</taxon>
        <taxon>Caudoviricetes</taxon>
        <taxon>Becedseptimavirus</taxon>
        <taxon>Becedseptimavirus BCD7</taxon>
    </lineage>
</organism>
<name>J9PUC1_9CAUD</name>
<evidence type="ECO:0000313" key="1">
    <source>
        <dbReference type="EMBL" id="AEZ50452.1"/>
    </source>
</evidence>
<dbReference type="KEGG" id="vg:14011524"/>
<dbReference type="Proteomes" id="UP000006298">
    <property type="component" value="Segment"/>
</dbReference>
<dbReference type="RefSeq" id="YP_007005856.1">
    <property type="nucleotide sequence ID" value="NC_019515.1"/>
</dbReference>
<evidence type="ECO:0000313" key="2">
    <source>
        <dbReference type="Proteomes" id="UP000006298"/>
    </source>
</evidence>
<protein>
    <submittedName>
        <fullName evidence="1">Uncharacterized protein</fullName>
    </submittedName>
</protein>
<sequence length="79" mass="8910">MLTVNINTLEGTLNFLAQKKHLKAQLQMTDGTTKTGIIFDAFRVHDYGSMYQGKLILSSPYNDDAEEIFLDEVQSLTLL</sequence>